<evidence type="ECO:0000313" key="2">
    <source>
        <dbReference type="Proteomes" id="UP000044602"/>
    </source>
</evidence>
<accession>A0A0G4MJ17</accession>
<name>A0A0G4MJ17_VERLO</name>
<proteinExistence type="predicted"/>
<feature type="non-terminal residue" evidence="1">
    <location>
        <position position="1"/>
    </location>
</feature>
<dbReference type="AlphaFoldDB" id="A0A0G4MJ17"/>
<evidence type="ECO:0000313" key="1">
    <source>
        <dbReference type="EMBL" id="CRK34025.1"/>
    </source>
</evidence>
<keyword evidence="2" id="KW-1185">Reference proteome</keyword>
<dbReference type="Proteomes" id="UP000044602">
    <property type="component" value="Unassembled WGS sequence"/>
</dbReference>
<organism evidence="1 2">
    <name type="scientific">Verticillium longisporum</name>
    <name type="common">Verticillium dahliae var. longisporum</name>
    <dbReference type="NCBI Taxonomy" id="100787"/>
    <lineage>
        <taxon>Eukaryota</taxon>
        <taxon>Fungi</taxon>
        <taxon>Dikarya</taxon>
        <taxon>Ascomycota</taxon>
        <taxon>Pezizomycotina</taxon>
        <taxon>Sordariomycetes</taxon>
        <taxon>Hypocreomycetidae</taxon>
        <taxon>Glomerellales</taxon>
        <taxon>Plectosphaerellaceae</taxon>
        <taxon>Verticillium</taxon>
    </lineage>
</organism>
<reference evidence="1 2" key="1">
    <citation type="submission" date="2015-05" db="EMBL/GenBank/DDBJ databases">
        <authorList>
            <person name="Wang D.B."/>
            <person name="Wang M."/>
        </authorList>
    </citation>
    <scope>NUCLEOTIDE SEQUENCE [LARGE SCALE GENOMIC DNA]</scope>
    <source>
        <strain evidence="1">VL1</strain>
    </source>
</reference>
<protein>
    <submittedName>
        <fullName evidence="1">Uncharacterized protein</fullName>
    </submittedName>
</protein>
<dbReference type="EMBL" id="CVQH01022777">
    <property type="protein sequence ID" value="CRK34025.1"/>
    <property type="molecule type" value="Genomic_DNA"/>
</dbReference>
<sequence>YCLRLRVAPPRLAARL</sequence>
<gene>
    <name evidence="1" type="ORF">BN1708_019370</name>
</gene>